<proteinExistence type="inferred from homology"/>
<reference evidence="12 13" key="1">
    <citation type="journal article" date="2018" name="BMC Genomics">
        <title>Genomic evidence for intraspecific hybridization in a clonal and extremely halotolerant yeast.</title>
        <authorList>
            <person name="Gostincar C."/>
            <person name="Stajich J.E."/>
            <person name="Zupancic J."/>
            <person name="Zalar P."/>
            <person name="Gunde-Cimerman N."/>
        </authorList>
    </citation>
    <scope>NUCLEOTIDE SEQUENCE [LARGE SCALE GENOMIC DNA]</scope>
    <source>
        <strain evidence="12 13">EXF-10513</strain>
    </source>
</reference>
<evidence type="ECO:0000256" key="6">
    <source>
        <dbReference type="ARBA" id="ARBA00039449"/>
    </source>
</evidence>
<dbReference type="InterPro" id="IPR029063">
    <property type="entry name" value="SAM-dependent_MTases_sf"/>
</dbReference>
<dbReference type="VEuPathDB" id="FungiDB:BTJ68_14293"/>
<keyword evidence="3" id="KW-0808">Transferase</keyword>
<comment type="catalytic activity">
    <reaction evidence="10">
        <text>N-terminal L-alanyl-L-prolyl-L-lysyl-[protein] + 3 S-adenosyl-L-methionine = N-terminal N,N,N-trimethyl-L-alanyl-L-prolyl-L-lysyl-[protein] + 3 S-adenosyl-L-homocysteine + 3 H(+)</text>
        <dbReference type="Rhea" id="RHEA:54712"/>
        <dbReference type="Rhea" id="RHEA-COMP:13785"/>
        <dbReference type="Rhea" id="RHEA-COMP:13971"/>
        <dbReference type="ChEBI" id="CHEBI:15378"/>
        <dbReference type="ChEBI" id="CHEBI:57856"/>
        <dbReference type="ChEBI" id="CHEBI:59789"/>
        <dbReference type="ChEBI" id="CHEBI:138057"/>
        <dbReference type="ChEBI" id="CHEBI:138315"/>
        <dbReference type="EC" id="2.1.1.244"/>
    </reaction>
</comment>
<keyword evidence="2" id="KW-0489">Methyltransferase</keyword>
<dbReference type="Proteomes" id="UP000269539">
    <property type="component" value="Unassembled WGS sequence"/>
</dbReference>
<evidence type="ECO:0000256" key="10">
    <source>
        <dbReference type="ARBA" id="ARBA00048167"/>
    </source>
</evidence>
<name>A0A3M7CTJ7_HORWE</name>
<evidence type="ECO:0000256" key="9">
    <source>
        <dbReference type="ARBA" id="ARBA00047885"/>
    </source>
</evidence>
<evidence type="ECO:0000256" key="1">
    <source>
        <dbReference type="ARBA" id="ARBA00009059"/>
    </source>
</evidence>
<dbReference type="GO" id="GO:0071885">
    <property type="term" value="F:N-terminal protein N-methyltransferase activity"/>
    <property type="evidence" value="ECO:0007669"/>
    <property type="project" value="UniProtKB-EC"/>
</dbReference>
<evidence type="ECO:0000256" key="11">
    <source>
        <dbReference type="SAM" id="MobiDB-lite"/>
    </source>
</evidence>
<evidence type="ECO:0000313" key="13">
    <source>
        <dbReference type="Proteomes" id="UP000269539"/>
    </source>
</evidence>
<dbReference type="Gene3D" id="3.40.50.150">
    <property type="entry name" value="Vaccinia Virus protein VP39"/>
    <property type="match status" value="1"/>
</dbReference>
<keyword evidence="4" id="KW-0949">S-adenosyl-L-methionine</keyword>
<evidence type="ECO:0000256" key="8">
    <source>
        <dbReference type="ARBA" id="ARBA00047306"/>
    </source>
</evidence>
<feature type="compositionally biased region" description="Basic and acidic residues" evidence="11">
    <location>
        <begin position="1"/>
        <end position="23"/>
    </location>
</feature>
<evidence type="ECO:0000256" key="4">
    <source>
        <dbReference type="ARBA" id="ARBA00022691"/>
    </source>
</evidence>
<gene>
    <name evidence="12" type="ORF">D0864_13795</name>
</gene>
<evidence type="ECO:0000256" key="3">
    <source>
        <dbReference type="ARBA" id="ARBA00022679"/>
    </source>
</evidence>
<dbReference type="GO" id="GO:0032259">
    <property type="term" value="P:methylation"/>
    <property type="evidence" value="ECO:0007669"/>
    <property type="project" value="UniProtKB-KW"/>
</dbReference>
<evidence type="ECO:0000256" key="5">
    <source>
        <dbReference type="ARBA" id="ARBA00039112"/>
    </source>
</evidence>
<comment type="catalytic activity">
    <reaction evidence="9">
        <text>N-terminal L-prolyl-L-prolyl-L-lysyl-[protein] + 2 S-adenosyl-L-methionine = N-terminal N,N-dimethyl-L-prolyl-L-prolyl-L-lysyl-[protein] + 2 S-adenosyl-L-homocysteine + 2 H(+)</text>
        <dbReference type="Rhea" id="RHEA:54736"/>
        <dbReference type="Rhea" id="RHEA-COMP:13787"/>
        <dbReference type="Rhea" id="RHEA-COMP:13974"/>
        <dbReference type="ChEBI" id="CHEBI:15378"/>
        <dbReference type="ChEBI" id="CHEBI:57856"/>
        <dbReference type="ChEBI" id="CHEBI:59789"/>
        <dbReference type="ChEBI" id="CHEBI:138059"/>
        <dbReference type="ChEBI" id="CHEBI:138318"/>
        <dbReference type="EC" id="2.1.1.244"/>
    </reaction>
</comment>
<organism evidence="12 13">
    <name type="scientific">Hortaea werneckii</name>
    <name type="common">Black yeast</name>
    <name type="synonym">Cladosporium werneckii</name>
    <dbReference type="NCBI Taxonomy" id="91943"/>
    <lineage>
        <taxon>Eukaryota</taxon>
        <taxon>Fungi</taxon>
        <taxon>Dikarya</taxon>
        <taxon>Ascomycota</taxon>
        <taxon>Pezizomycotina</taxon>
        <taxon>Dothideomycetes</taxon>
        <taxon>Dothideomycetidae</taxon>
        <taxon>Mycosphaerellales</taxon>
        <taxon>Teratosphaeriaceae</taxon>
        <taxon>Hortaea</taxon>
    </lineage>
</organism>
<protein>
    <recommendedName>
        <fullName evidence="6">Alpha N-terminal protein methyltransferase 1</fullName>
        <ecNumber evidence="5">2.1.1.244</ecNumber>
    </recommendedName>
    <alternativeName>
        <fullName evidence="7">X-Pro-Lys N-terminal protein methyltransferase 1</fullName>
    </alternativeName>
</protein>
<dbReference type="EC" id="2.1.1.244" evidence="5"/>
<dbReference type="EMBL" id="QWIO01002461">
    <property type="protein sequence ID" value="RMY55425.1"/>
    <property type="molecule type" value="Genomic_DNA"/>
</dbReference>
<comment type="caution">
    <text evidence="12">The sequence shown here is derived from an EMBL/GenBank/DDBJ whole genome shotgun (WGS) entry which is preliminary data.</text>
</comment>
<dbReference type="PANTHER" id="PTHR12753">
    <property type="entry name" value="AD-003 - RELATED"/>
    <property type="match status" value="1"/>
</dbReference>
<dbReference type="AlphaFoldDB" id="A0A3M7CTJ7"/>
<comment type="catalytic activity">
    <reaction evidence="8">
        <text>N-terminal L-seryl-L-prolyl-L-lysyl-[protein] + 3 S-adenosyl-L-methionine = N-terminal N,N,N-trimethyl-L-seryl-L-prolyl-L-lysyl-[protein] + 3 S-adenosyl-L-homocysteine + 3 H(+)</text>
        <dbReference type="Rhea" id="RHEA:54724"/>
        <dbReference type="Rhea" id="RHEA-COMP:13789"/>
        <dbReference type="Rhea" id="RHEA-COMP:13973"/>
        <dbReference type="ChEBI" id="CHEBI:15378"/>
        <dbReference type="ChEBI" id="CHEBI:57856"/>
        <dbReference type="ChEBI" id="CHEBI:59789"/>
        <dbReference type="ChEBI" id="CHEBI:138061"/>
        <dbReference type="ChEBI" id="CHEBI:138317"/>
        <dbReference type="EC" id="2.1.1.244"/>
    </reaction>
</comment>
<comment type="similarity">
    <text evidence="1">Belongs to the methyltransferase superfamily. NTM1 family.</text>
</comment>
<dbReference type="PANTHER" id="PTHR12753:SF0">
    <property type="entry name" value="ALPHA N-TERMINAL PROTEIN METHYLTRANSFERASE 1"/>
    <property type="match status" value="1"/>
</dbReference>
<evidence type="ECO:0000256" key="2">
    <source>
        <dbReference type="ARBA" id="ARBA00022603"/>
    </source>
</evidence>
<sequence>MSSPKRKSEELNGDAAKKQRTFDDIVESDSPAQEVLFADPNAAPDSLINHEAAIQYWSSTEPTVNGVLGGFPQVSRIDLQGSSNFLAKLRRQSDVFPPGKKLHRAVDCGAGIGRIAEGFLTQVAETVDIVEPVKSFTDQVQGKPGIGEIYNVGLEGWFPDQGPYDLIWNQWCVGQLTDAQFVAYLQRLPAVLSEGGWIVVKENQSNDPFGQDIYDEVDSSVSRTDTKFRRLFNDAGLRLVATELQKGFPKGLYPVRRSGTLPKLSISIGTSFSRSVVLCAGELKPRRTWDPWA</sequence>
<dbReference type="CDD" id="cd02440">
    <property type="entry name" value="AdoMet_MTases"/>
    <property type="match status" value="1"/>
</dbReference>
<dbReference type="Pfam" id="PF05891">
    <property type="entry name" value="Methyltransf_PK"/>
    <property type="match status" value="1"/>
</dbReference>
<dbReference type="GO" id="GO:0005737">
    <property type="term" value="C:cytoplasm"/>
    <property type="evidence" value="ECO:0007669"/>
    <property type="project" value="TreeGrafter"/>
</dbReference>
<feature type="region of interest" description="Disordered" evidence="11">
    <location>
        <begin position="1"/>
        <end position="24"/>
    </location>
</feature>
<accession>A0A3M7CTJ7</accession>
<evidence type="ECO:0000256" key="7">
    <source>
        <dbReference type="ARBA" id="ARBA00043129"/>
    </source>
</evidence>
<dbReference type="SUPFAM" id="SSF53335">
    <property type="entry name" value="S-adenosyl-L-methionine-dependent methyltransferases"/>
    <property type="match status" value="1"/>
</dbReference>
<evidence type="ECO:0000313" key="12">
    <source>
        <dbReference type="EMBL" id="RMY55425.1"/>
    </source>
</evidence>
<dbReference type="InterPro" id="IPR008576">
    <property type="entry name" value="MeTrfase_NTM1"/>
</dbReference>